<name>A0A6A6HRX5_9PLEO</name>
<dbReference type="OrthoDB" id="5314997at2759"/>
<sequence>MNQAASNLIAATASKANERVPFTPTETDAALASRSPFRFLDLPKNIRRIAYDYIFAQCLRCVMGPEFGLWFEDVRPCIPLLQVSKTVNDEASAGMHINRFLHPVTLIITMDRGAIDCLEMVLNMLCLGHNYDLWHQRNAKAQKRPSEGLDKFTLKLPTSDFKKRVRQYYRAQDYGWPQWSDKYDVQLDDFYRFAMFQLRRQPVIEIRLLIGDGNDCEHLVYDRRHARHCVEEPYHLLEDLKRKVVIVSANAEIEAHAKGKEELREEAEGLVDGITWELASSAMELKLLKKRKKKSGKR</sequence>
<evidence type="ECO:0000313" key="1">
    <source>
        <dbReference type="EMBL" id="KAF2240293.1"/>
    </source>
</evidence>
<protein>
    <submittedName>
        <fullName evidence="1">Uncharacterized protein</fullName>
    </submittedName>
</protein>
<organism evidence="1 2">
    <name type="scientific">Trematosphaeria pertusa</name>
    <dbReference type="NCBI Taxonomy" id="390896"/>
    <lineage>
        <taxon>Eukaryota</taxon>
        <taxon>Fungi</taxon>
        <taxon>Dikarya</taxon>
        <taxon>Ascomycota</taxon>
        <taxon>Pezizomycotina</taxon>
        <taxon>Dothideomycetes</taxon>
        <taxon>Pleosporomycetidae</taxon>
        <taxon>Pleosporales</taxon>
        <taxon>Massarineae</taxon>
        <taxon>Trematosphaeriaceae</taxon>
        <taxon>Trematosphaeria</taxon>
    </lineage>
</organism>
<gene>
    <name evidence="1" type="ORF">BU26DRAFT_572859</name>
</gene>
<accession>A0A6A6HRX5</accession>
<dbReference type="RefSeq" id="XP_033675297.1">
    <property type="nucleotide sequence ID" value="XM_033834282.1"/>
</dbReference>
<reference evidence="1" key="1">
    <citation type="journal article" date="2020" name="Stud. Mycol.">
        <title>101 Dothideomycetes genomes: a test case for predicting lifestyles and emergence of pathogens.</title>
        <authorList>
            <person name="Haridas S."/>
            <person name="Albert R."/>
            <person name="Binder M."/>
            <person name="Bloem J."/>
            <person name="Labutti K."/>
            <person name="Salamov A."/>
            <person name="Andreopoulos B."/>
            <person name="Baker S."/>
            <person name="Barry K."/>
            <person name="Bills G."/>
            <person name="Bluhm B."/>
            <person name="Cannon C."/>
            <person name="Castanera R."/>
            <person name="Culley D."/>
            <person name="Daum C."/>
            <person name="Ezra D."/>
            <person name="Gonzalez J."/>
            <person name="Henrissat B."/>
            <person name="Kuo A."/>
            <person name="Liang C."/>
            <person name="Lipzen A."/>
            <person name="Lutzoni F."/>
            <person name="Magnuson J."/>
            <person name="Mondo S."/>
            <person name="Nolan M."/>
            <person name="Ohm R."/>
            <person name="Pangilinan J."/>
            <person name="Park H.-J."/>
            <person name="Ramirez L."/>
            <person name="Alfaro M."/>
            <person name="Sun H."/>
            <person name="Tritt A."/>
            <person name="Yoshinaga Y."/>
            <person name="Zwiers L.-H."/>
            <person name="Turgeon B."/>
            <person name="Goodwin S."/>
            <person name="Spatafora J."/>
            <person name="Crous P."/>
            <person name="Grigoriev I."/>
        </authorList>
    </citation>
    <scope>NUCLEOTIDE SEQUENCE</scope>
    <source>
        <strain evidence="1">CBS 122368</strain>
    </source>
</reference>
<dbReference type="EMBL" id="ML987220">
    <property type="protein sequence ID" value="KAF2240293.1"/>
    <property type="molecule type" value="Genomic_DNA"/>
</dbReference>
<dbReference type="GeneID" id="54587612"/>
<proteinExistence type="predicted"/>
<evidence type="ECO:0000313" key="2">
    <source>
        <dbReference type="Proteomes" id="UP000800094"/>
    </source>
</evidence>
<keyword evidence="2" id="KW-1185">Reference proteome</keyword>
<dbReference type="Proteomes" id="UP000800094">
    <property type="component" value="Unassembled WGS sequence"/>
</dbReference>
<dbReference type="AlphaFoldDB" id="A0A6A6HRX5"/>